<evidence type="ECO:0000256" key="9">
    <source>
        <dbReference type="ARBA" id="ARBA00022857"/>
    </source>
</evidence>
<dbReference type="Gene3D" id="3.90.78.10">
    <property type="entry name" value="UDP-N-acetylenolpyruvoylglucosamine reductase, C-terminal domain"/>
    <property type="match status" value="1"/>
</dbReference>
<evidence type="ECO:0000256" key="12">
    <source>
        <dbReference type="ARBA" id="ARBA00023002"/>
    </source>
</evidence>
<dbReference type="GO" id="GO:0051301">
    <property type="term" value="P:cell division"/>
    <property type="evidence" value="ECO:0007669"/>
    <property type="project" value="UniProtKB-KW"/>
</dbReference>
<feature type="active site" description="Proton donor" evidence="16">
    <location>
        <position position="224"/>
    </location>
</feature>
<evidence type="ECO:0000313" key="18">
    <source>
        <dbReference type="EMBL" id="OWZ84132.1"/>
    </source>
</evidence>
<keyword evidence="8 16" id="KW-0274">FAD</keyword>
<keyword evidence="13 16" id="KW-0131">Cell cycle</keyword>
<evidence type="ECO:0000256" key="6">
    <source>
        <dbReference type="ARBA" id="ARBA00022618"/>
    </source>
</evidence>
<keyword evidence="9 16" id="KW-0521">NADP</keyword>
<evidence type="ECO:0000256" key="8">
    <source>
        <dbReference type="ARBA" id="ARBA00022827"/>
    </source>
</evidence>
<keyword evidence="14 16" id="KW-0961">Cell wall biogenesis/degradation</keyword>
<dbReference type="Proteomes" id="UP000214588">
    <property type="component" value="Unassembled WGS sequence"/>
</dbReference>
<keyword evidence="19" id="KW-1185">Reference proteome</keyword>
<comment type="cofactor">
    <cofactor evidence="1 16">
        <name>FAD</name>
        <dbReference type="ChEBI" id="CHEBI:57692"/>
    </cofactor>
</comment>
<evidence type="ECO:0000256" key="4">
    <source>
        <dbReference type="ARBA" id="ARBA00004752"/>
    </source>
</evidence>
<evidence type="ECO:0000256" key="11">
    <source>
        <dbReference type="ARBA" id="ARBA00022984"/>
    </source>
</evidence>
<dbReference type="InterPro" id="IPR006094">
    <property type="entry name" value="Oxid_FAD_bind_N"/>
</dbReference>
<keyword evidence="7 16" id="KW-0285">Flavoprotein</keyword>
<dbReference type="InterPro" id="IPR011601">
    <property type="entry name" value="MurB_C"/>
</dbReference>
<feature type="domain" description="FAD-binding PCMH-type" evidence="17">
    <location>
        <begin position="30"/>
        <end position="196"/>
    </location>
</feature>
<evidence type="ECO:0000313" key="19">
    <source>
        <dbReference type="Proteomes" id="UP000214588"/>
    </source>
</evidence>
<comment type="function">
    <text evidence="2 16">Cell wall formation.</text>
</comment>
<dbReference type="PANTHER" id="PTHR21071">
    <property type="entry name" value="UDP-N-ACETYLENOLPYRUVOYLGLUCOSAMINE REDUCTASE"/>
    <property type="match status" value="1"/>
</dbReference>
<dbReference type="RefSeq" id="WP_089023110.1">
    <property type="nucleotide sequence ID" value="NZ_NIQC01000007.1"/>
</dbReference>
<dbReference type="Gene3D" id="3.30.43.10">
    <property type="entry name" value="Uridine Diphospho-n-acetylenolpyruvylglucosamine Reductase, domain 2"/>
    <property type="match status" value="1"/>
</dbReference>
<dbReference type="Gene3D" id="3.30.465.10">
    <property type="match status" value="1"/>
</dbReference>
<comment type="caution">
    <text evidence="18">The sequence shown here is derived from an EMBL/GenBank/DDBJ whole genome shotgun (WGS) entry which is preliminary data.</text>
</comment>
<dbReference type="PROSITE" id="PS51387">
    <property type="entry name" value="FAD_PCMH"/>
    <property type="match status" value="1"/>
</dbReference>
<organism evidence="18 19">
    <name type="scientific">Natranaerobius trueperi</name>
    <dbReference type="NCBI Taxonomy" id="759412"/>
    <lineage>
        <taxon>Bacteria</taxon>
        <taxon>Bacillati</taxon>
        <taxon>Bacillota</taxon>
        <taxon>Clostridia</taxon>
        <taxon>Natranaerobiales</taxon>
        <taxon>Natranaerobiaceae</taxon>
        <taxon>Natranaerobius</taxon>
    </lineage>
</organism>
<keyword evidence="6 16" id="KW-0132">Cell division</keyword>
<comment type="catalytic activity">
    <reaction evidence="15 16">
        <text>UDP-N-acetyl-alpha-D-muramate + NADP(+) = UDP-N-acetyl-3-O-(1-carboxyvinyl)-alpha-D-glucosamine + NADPH + H(+)</text>
        <dbReference type="Rhea" id="RHEA:12248"/>
        <dbReference type="ChEBI" id="CHEBI:15378"/>
        <dbReference type="ChEBI" id="CHEBI:57783"/>
        <dbReference type="ChEBI" id="CHEBI:58349"/>
        <dbReference type="ChEBI" id="CHEBI:68483"/>
        <dbReference type="ChEBI" id="CHEBI:70757"/>
        <dbReference type="EC" id="1.3.1.98"/>
    </reaction>
</comment>
<dbReference type="EMBL" id="NIQC01000007">
    <property type="protein sequence ID" value="OWZ84132.1"/>
    <property type="molecule type" value="Genomic_DNA"/>
</dbReference>
<keyword evidence="10 16" id="KW-0133">Cell shape</keyword>
<dbReference type="GO" id="GO:0008762">
    <property type="term" value="F:UDP-N-acetylmuramate dehydrogenase activity"/>
    <property type="evidence" value="ECO:0007669"/>
    <property type="project" value="UniProtKB-UniRule"/>
</dbReference>
<dbReference type="GO" id="GO:0071555">
    <property type="term" value="P:cell wall organization"/>
    <property type="evidence" value="ECO:0007669"/>
    <property type="project" value="UniProtKB-KW"/>
</dbReference>
<dbReference type="InterPro" id="IPR016169">
    <property type="entry name" value="FAD-bd_PCMH_sub2"/>
</dbReference>
<dbReference type="GO" id="GO:0005829">
    <property type="term" value="C:cytosol"/>
    <property type="evidence" value="ECO:0007669"/>
    <property type="project" value="TreeGrafter"/>
</dbReference>
<dbReference type="NCBIfam" id="TIGR00179">
    <property type="entry name" value="murB"/>
    <property type="match status" value="1"/>
</dbReference>
<evidence type="ECO:0000259" key="17">
    <source>
        <dbReference type="PROSITE" id="PS51387"/>
    </source>
</evidence>
<sequence>MNDGYAKLISKISSPWYKNVPLKNLTSFKIGGPCDLFIELKSEQDLKTCLTVCYSNDIPWFLLGNGSNLLVADEGFRGVVLKLGDNFDYIQPIRQTEFKLGAASLLPQVANRLTNKGYSGLEWAAMIPGSIGGIARSNAGAFSNDFCNLLRSVDGYKTNGDKIRYSKSQLKFGYRYSDLITQRVVVTSVNLSLSSDFNNTSKEKLKKLIQLRKQKQPHEPSAGSVFVNPPGYTAGELVDLCGLKGYKIGGAQISTKHANFIVNRDDAKAQDVLDLINIAQTQVKEKFGVELKLEVKVLGEIGGANYG</sequence>
<evidence type="ECO:0000256" key="1">
    <source>
        <dbReference type="ARBA" id="ARBA00001974"/>
    </source>
</evidence>
<keyword evidence="12 16" id="KW-0560">Oxidoreductase</keyword>
<gene>
    <name evidence="16" type="primary">murB</name>
    <name evidence="18" type="ORF">CDO51_04490</name>
</gene>
<dbReference type="SUPFAM" id="SSF56176">
    <property type="entry name" value="FAD-binding/transporter-associated domain-like"/>
    <property type="match status" value="1"/>
</dbReference>
<accession>A0A226BZB4</accession>
<dbReference type="UniPathway" id="UPA00219"/>
<dbReference type="InterPro" id="IPR036635">
    <property type="entry name" value="MurB_C_sf"/>
</dbReference>
<comment type="similarity">
    <text evidence="16">Belongs to the MurB family.</text>
</comment>
<evidence type="ECO:0000256" key="3">
    <source>
        <dbReference type="ARBA" id="ARBA00004496"/>
    </source>
</evidence>
<evidence type="ECO:0000256" key="10">
    <source>
        <dbReference type="ARBA" id="ARBA00022960"/>
    </source>
</evidence>
<evidence type="ECO:0000256" key="16">
    <source>
        <dbReference type="HAMAP-Rule" id="MF_00037"/>
    </source>
</evidence>
<evidence type="ECO:0000256" key="13">
    <source>
        <dbReference type="ARBA" id="ARBA00023306"/>
    </source>
</evidence>
<dbReference type="AlphaFoldDB" id="A0A226BZB4"/>
<evidence type="ECO:0000256" key="7">
    <source>
        <dbReference type="ARBA" id="ARBA00022630"/>
    </source>
</evidence>
<dbReference type="PANTHER" id="PTHR21071:SF4">
    <property type="entry name" value="UDP-N-ACETYLENOLPYRUVOYLGLUCOSAMINE REDUCTASE"/>
    <property type="match status" value="1"/>
</dbReference>
<dbReference type="SUPFAM" id="SSF56194">
    <property type="entry name" value="Uridine diphospho-N-Acetylenolpyruvylglucosamine reductase, MurB, C-terminal domain"/>
    <property type="match status" value="1"/>
</dbReference>
<reference evidence="18 19" key="1">
    <citation type="submission" date="2017-06" db="EMBL/GenBank/DDBJ databases">
        <title>Draft Genome Sequence of Natranaerobius trueperi halophilic, alkalithermophilic bacteria from soda lakes.</title>
        <authorList>
            <person name="Zhao B."/>
        </authorList>
    </citation>
    <scope>NUCLEOTIDE SEQUENCE [LARGE SCALE GENOMIC DNA]</scope>
    <source>
        <strain evidence="18 19">DSM 18760</strain>
    </source>
</reference>
<dbReference type="OrthoDB" id="9804753at2"/>
<dbReference type="GO" id="GO:0008360">
    <property type="term" value="P:regulation of cell shape"/>
    <property type="evidence" value="ECO:0007669"/>
    <property type="project" value="UniProtKB-KW"/>
</dbReference>
<dbReference type="Pfam" id="PF01565">
    <property type="entry name" value="FAD_binding_4"/>
    <property type="match status" value="1"/>
</dbReference>
<feature type="active site" evidence="16">
    <location>
        <position position="294"/>
    </location>
</feature>
<dbReference type="InterPro" id="IPR016166">
    <property type="entry name" value="FAD-bd_PCMH"/>
</dbReference>
<evidence type="ECO:0000256" key="14">
    <source>
        <dbReference type="ARBA" id="ARBA00023316"/>
    </source>
</evidence>
<proteinExistence type="inferred from homology"/>
<dbReference type="Pfam" id="PF02873">
    <property type="entry name" value="MurB_C"/>
    <property type="match status" value="1"/>
</dbReference>
<keyword evidence="5 16" id="KW-0963">Cytoplasm</keyword>
<dbReference type="InterPro" id="IPR016167">
    <property type="entry name" value="FAD-bd_PCMH_sub1"/>
</dbReference>
<comment type="subcellular location">
    <subcellularLocation>
        <location evidence="3 16">Cytoplasm</location>
    </subcellularLocation>
</comment>
<protein>
    <recommendedName>
        <fullName evidence="16">UDP-N-acetylenolpyruvoylglucosamine reductase</fullName>
        <ecNumber evidence="16">1.3.1.98</ecNumber>
    </recommendedName>
    <alternativeName>
        <fullName evidence="16">UDP-N-acetylmuramate dehydrogenase</fullName>
    </alternativeName>
</protein>
<dbReference type="InterPro" id="IPR003170">
    <property type="entry name" value="MurB"/>
</dbReference>
<evidence type="ECO:0000256" key="2">
    <source>
        <dbReference type="ARBA" id="ARBA00003921"/>
    </source>
</evidence>
<evidence type="ECO:0000256" key="15">
    <source>
        <dbReference type="ARBA" id="ARBA00048914"/>
    </source>
</evidence>
<dbReference type="GO" id="GO:0071949">
    <property type="term" value="F:FAD binding"/>
    <property type="evidence" value="ECO:0007669"/>
    <property type="project" value="InterPro"/>
</dbReference>
<dbReference type="GO" id="GO:0009252">
    <property type="term" value="P:peptidoglycan biosynthetic process"/>
    <property type="evidence" value="ECO:0007669"/>
    <property type="project" value="UniProtKB-UniRule"/>
</dbReference>
<evidence type="ECO:0000256" key="5">
    <source>
        <dbReference type="ARBA" id="ARBA00022490"/>
    </source>
</evidence>
<dbReference type="InterPro" id="IPR036318">
    <property type="entry name" value="FAD-bd_PCMH-like_sf"/>
</dbReference>
<comment type="pathway">
    <text evidence="4 16">Cell wall biogenesis; peptidoglycan biosynthesis.</text>
</comment>
<dbReference type="EC" id="1.3.1.98" evidence="16"/>
<dbReference type="HAMAP" id="MF_00037">
    <property type="entry name" value="MurB"/>
    <property type="match status" value="1"/>
</dbReference>
<feature type="active site" evidence="16">
    <location>
        <position position="175"/>
    </location>
</feature>
<keyword evidence="11 16" id="KW-0573">Peptidoglycan synthesis</keyword>
<name>A0A226BZB4_9FIRM</name>
<dbReference type="NCBIfam" id="NF010480">
    <property type="entry name" value="PRK13905.1"/>
    <property type="match status" value="1"/>
</dbReference>